<evidence type="ECO:0000256" key="1">
    <source>
        <dbReference type="ARBA" id="ARBA00022676"/>
    </source>
</evidence>
<dbReference type="EMBL" id="SMGK01000001">
    <property type="protein sequence ID" value="TCK75544.1"/>
    <property type="molecule type" value="Genomic_DNA"/>
</dbReference>
<evidence type="ECO:0000313" key="5">
    <source>
        <dbReference type="Proteomes" id="UP000295210"/>
    </source>
</evidence>
<dbReference type="AlphaFoldDB" id="A0A4R1LBM1"/>
<protein>
    <submittedName>
        <fullName evidence="4">Glycosyltransferase involved in cell wall biosynthesis</fullName>
    </submittedName>
</protein>
<feature type="domain" description="Glycosyltransferase subfamily 4-like N-terminal" evidence="3">
    <location>
        <begin position="12"/>
        <end position="171"/>
    </location>
</feature>
<accession>A0A4R1LBM1</accession>
<dbReference type="Proteomes" id="UP000295210">
    <property type="component" value="Unassembled WGS sequence"/>
</dbReference>
<evidence type="ECO:0000313" key="4">
    <source>
        <dbReference type="EMBL" id="TCK75544.1"/>
    </source>
</evidence>
<dbReference type="InterPro" id="IPR028098">
    <property type="entry name" value="Glyco_trans_4-like_N"/>
</dbReference>
<dbReference type="SUPFAM" id="SSF53756">
    <property type="entry name" value="UDP-Glycosyltransferase/glycogen phosphorylase"/>
    <property type="match status" value="1"/>
</dbReference>
<keyword evidence="2 4" id="KW-0808">Transferase</keyword>
<organism evidence="4 5">
    <name type="scientific">Acidipila rosea</name>
    <dbReference type="NCBI Taxonomy" id="768535"/>
    <lineage>
        <taxon>Bacteria</taxon>
        <taxon>Pseudomonadati</taxon>
        <taxon>Acidobacteriota</taxon>
        <taxon>Terriglobia</taxon>
        <taxon>Terriglobales</taxon>
        <taxon>Acidobacteriaceae</taxon>
        <taxon>Acidipila</taxon>
    </lineage>
</organism>
<reference evidence="4 5" key="1">
    <citation type="submission" date="2019-03" db="EMBL/GenBank/DDBJ databases">
        <title>Genomic Encyclopedia of Type Strains, Phase IV (KMG-IV): sequencing the most valuable type-strain genomes for metagenomic binning, comparative biology and taxonomic classification.</title>
        <authorList>
            <person name="Goeker M."/>
        </authorList>
    </citation>
    <scope>NUCLEOTIDE SEQUENCE [LARGE SCALE GENOMIC DNA]</scope>
    <source>
        <strain evidence="4 5">DSM 103428</strain>
    </source>
</reference>
<dbReference type="GO" id="GO:0016757">
    <property type="term" value="F:glycosyltransferase activity"/>
    <property type="evidence" value="ECO:0007669"/>
    <property type="project" value="UniProtKB-KW"/>
</dbReference>
<dbReference type="PANTHER" id="PTHR12526">
    <property type="entry name" value="GLYCOSYLTRANSFERASE"/>
    <property type="match status" value="1"/>
</dbReference>
<gene>
    <name evidence="4" type="ORF">C7378_0529</name>
</gene>
<evidence type="ECO:0000256" key="2">
    <source>
        <dbReference type="ARBA" id="ARBA00022679"/>
    </source>
</evidence>
<keyword evidence="1" id="KW-0328">Glycosyltransferase</keyword>
<dbReference type="Pfam" id="PF13439">
    <property type="entry name" value="Glyco_transf_4"/>
    <property type="match status" value="1"/>
</dbReference>
<comment type="caution">
    <text evidence="4">The sequence shown here is derived from an EMBL/GenBank/DDBJ whole genome shotgun (WGS) entry which is preliminary data.</text>
</comment>
<keyword evidence="5" id="KW-1185">Reference proteome</keyword>
<dbReference type="PANTHER" id="PTHR12526:SF510">
    <property type="entry name" value="D-INOSITOL 3-PHOSPHATE GLYCOSYLTRANSFERASE"/>
    <property type="match status" value="1"/>
</dbReference>
<dbReference type="Gene3D" id="3.40.50.2000">
    <property type="entry name" value="Glycogen Phosphorylase B"/>
    <property type="match status" value="2"/>
</dbReference>
<evidence type="ECO:0000259" key="3">
    <source>
        <dbReference type="Pfam" id="PF13439"/>
    </source>
</evidence>
<dbReference type="Pfam" id="PF13692">
    <property type="entry name" value="Glyco_trans_1_4"/>
    <property type="match status" value="1"/>
</dbReference>
<proteinExistence type="predicted"/>
<name>A0A4R1LBM1_9BACT</name>
<sequence length="378" mass="42032">MLIDGMESITAGGTERQFLQLAQIAKSCGVKPWIGILRKTEWLTEEIAGCPVQHFDLHTLKSITGLREMARVVSWIKAQRFDVLQTFFSDSNLFGPLLGRLSGIPVITGTRRCLSDPAQLPKPWSQLIYQFRNAMVDNVIANSMAVMQSVLDVERFSPSKLDVVYNGVDLQALRVARHQGHQVRSELHIGKEHLLVGNISGLRKVKGLPTFLKAASIAAKNDPKLRFVIVGEGDMRPMLEQMITSEGLEEVVSLVGAQHDVRPYLAAMDIAVLCSTAEGLSNSLLEYMAAGLPIIATDVGGNREVVGDVGILIPPEKPEDLASAILSLRSADRRREMGQNAYQNVGRFDIRIAEQRMADHFRRYAQNPKIRRRKKQEE</sequence>